<dbReference type="Proteomes" id="UP000003172">
    <property type="component" value="Unassembled WGS sequence"/>
</dbReference>
<dbReference type="SUPFAM" id="SSF52540">
    <property type="entry name" value="P-loop containing nucleoside triphosphate hydrolases"/>
    <property type="match status" value="1"/>
</dbReference>
<accession>I4FJV3</accession>
<protein>
    <recommendedName>
        <fullName evidence="1">Endonuclease GajA/Old nuclease/RecF-like AAA domain-containing protein</fullName>
    </recommendedName>
</protein>
<sequence>MMKIKLLNLGSIKEAEVDLRPLTVIIGPNNSNKTYIAYSIYGLWINQLDGFYFSSEILEKIEFTNQADHWSLKIDRHFYDVISEIVQKSASEFSGIKLQSFFQDSSGKIFEKTKFSIEISEDDIKTAIEKVLADTIEYRGSLASIGIKKIERSENNNEILFYQEKEDKINNYKDIVFLNFVAAVVKFSFSDALPLPAERNAFINTYKMLGNRRYKLLKGNQRELLTQGRINRRINRDRQLELLKEQGDIRYPQPVEDFLDFLTDIELENKPDPIAKNKNDFQKLADQIEKYIQNNNKTIFKKTKIGGREIKVSVKRSLEIDLYNASSSIKQLAPLLLYLRYRAKSGDFLVIDEPEMNLHPESQVKLLESLAILVNLGVRILLTTHSPYLMAHLNNIVNGNHQNPELLAEQAKLLYLQDSRAFLKMEQVSAYEMKNNQLLSLHDPEYGIRWDTLSDVSVDIQQKFFAIYEAGQQNQETEEECSSEEE</sequence>
<organism evidence="2 3">
    <name type="scientific">Microcystis aeruginosa PCC 9717</name>
    <dbReference type="NCBI Taxonomy" id="1160286"/>
    <lineage>
        <taxon>Bacteria</taxon>
        <taxon>Bacillati</taxon>
        <taxon>Cyanobacteriota</taxon>
        <taxon>Cyanophyceae</taxon>
        <taxon>Oscillatoriophycideae</taxon>
        <taxon>Chroococcales</taxon>
        <taxon>Microcystaceae</taxon>
        <taxon>Microcystis</taxon>
    </lineage>
</organism>
<name>I4FJV3_MICAE</name>
<gene>
    <name evidence="2" type="ORF">MICAB_1240008</name>
</gene>
<dbReference type="CDD" id="cd00267">
    <property type="entry name" value="ABC_ATPase"/>
    <property type="match status" value="1"/>
</dbReference>
<dbReference type="Pfam" id="PF13175">
    <property type="entry name" value="AAA_15"/>
    <property type="match status" value="1"/>
</dbReference>
<evidence type="ECO:0000313" key="2">
    <source>
        <dbReference type="EMBL" id="CCH95928.1"/>
    </source>
</evidence>
<dbReference type="AlphaFoldDB" id="I4FJV3"/>
<dbReference type="PANTHER" id="PTHR43581">
    <property type="entry name" value="ATP/GTP PHOSPHATASE"/>
    <property type="match status" value="1"/>
</dbReference>
<feature type="domain" description="Endonuclease GajA/Old nuclease/RecF-like AAA" evidence="1">
    <location>
        <begin position="3"/>
        <end position="389"/>
    </location>
</feature>
<proteinExistence type="predicted"/>
<dbReference type="InterPro" id="IPR051396">
    <property type="entry name" value="Bact_Antivir_Def_Nuclease"/>
</dbReference>
<dbReference type="RefSeq" id="WP_002757955.1">
    <property type="nucleotide sequence ID" value="NZ_HE972676.1"/>
</dbReference>
<dbReference type="Gene3D" id="3.40.50.300">
    <property type="entry name" value="P-loop containing nucleotide triphosphate hydrolases"/>
    <property type="match status" value="1"/>
</dbReference>
<dbReference type="PANTHER" id="PTHR43581:SF4">
    <property type="entry name" value="ATP_GTP PHOSPHATASE"/>
    <property type="match status" value="1"/>
</dbReference>
<reference evidence="2 3" key="1">
    <citation type="submission" date="2012-04" db="EMBL/GenBank/DDBJ databases">
        <authorList>
            <person name="Genoscope - CEA"/>
        </authorList>
    </citation>
    <scope>NUCLEOTIDE SEQUENCE [LARGE SCALE GENOMIC DNA]</scope>
    <source>
        <strain evidence="2 3">9717</strain>
    </source>
</reference>
<evidence type="ECO:0000259" key="1">
    <source>
        <dbReference type="Pfam" id="PF13175"/>
    </source>
</evidence>
<dbReference type="HOGENOM" id="CLU_040623_1_0_3"/>
<dbReference type="InterPro" id="IPR027417">
    <property type="entry name" value="P-loop_NTPase"/>
</dbReference>
<evidence type="ECO:0000313" key="3">
    <source>
        <dbReference type="Proteomes" id="UP000003172"/>
    </source>
</evidence>
<dbReference type="InterPro" id="IPR041685">
    <property type="entry name" value="AAA_GajA/Old/RecF-like"/>
</dbReference>
<dbReference type="EMBL" id="CAII01000029">
    <property type="protein sequence ID" value="CCH95928.1"/>
    <property type="molecule type" value="Genomic_DNA"/>
</dbReference>
<comment type="caution">
    <text evidence="2">The sequence shown here is derived from an EMBL/GenBank/DDBJ whole genome shotgun (WGS) entry which is preliminary data.</text>
</comment>